<dbReference type="AlphaFoldDB" id="A0A6C0K0X7"/>
<sequence>MFFNSFYRSLKRNAPFINLFISSSSLTLQLRTIYKTKTEKKELLIET</sequence>
<dbReference type="EMBL" id="MN740771">
    <property type="protein sequence ID" value="QHU10811.1"/>
    <property type="molecule type" value="Genomic_DNA"/>
</dbReference>
<reference evidence="1" key="1">
    <citation type="journal article" date="2020" name="Nature">
        <title>Giant virus diversity and host interactions through global metagenomics.</title>
        <authorList>
            <person name="Schulz F."/>
            <person name="Roux S."/>
            <person name="Paez-Espino D."/>
            <person name="Jungbluth S."/>
            <person name="Walsh D.A."/>
            <person name="Denef V.J."/>
            <person name="McMahon K.D."/>
            <person name="Konstantinidis K.T."/>
            <person name="Eloe-Fadrosh E.A."/>
            <person name="Kyrpides N.C."/>
            <person name="Woyke T."/>
        </authorList>
    </citation>
    <scope>NUCLEOTIDE SEQUENCE</scope>
    <source>
        <strain evidence="1">GVMAG-S-1101165-83</strain>
    </source>
</reference>
<organism evidence="1">
    <name type="scientific">viral metagenome</name>
    <dbReference type="NCBI Taxonomy" id="1070528"/>
    <lineage>
        <taxon>unclassified sequences</taxon>
        <taxon>metagenomes</taxon>
        <taxon>organismal metagenomes</taxon>
    </lineage>
</organism>
<proteinExistence type="predicted"/>
<evidence type="ECO:0000313" key="1">
    <source>
        <dbReference type="EMBL" id="QHU10811.1"/>
    </source>
</evidence>
<name>A0A6C0K0X7_9ZZZZ</name>
<protein>
    <submittedName>
        <fullName evidence="1">Uncharacterized protein</fullName>
    </submittedName>
</protein>
<accession>A0A6C0K0X7</accession>